<sequence length="118" mass="12935">MITWTGPELDSLGRARVVRMAGRRSDGWLHTLVQVWHVVVDGGLYVRSASGAEDLWYRGASAHADGAIRWDGLVREVTYTLDVDHSAQISAAYEAKYGTGPEAPTAPGRCDTVRIQPR</sequence>
<reference evidence="1 2" key="1">
    <citation type="submission" date="2020-07" db="EMBL/GenBank/DDBJ databases">
        <title>Sequencing the genomes of 1000 actinobacteria strains.</title>
        <authorList>
            <person name="Klenk H.-P."/>
        </authorList>
    </citation>
    <scope>NUCLEOTIDE SEQUENCE [LARGE SCALE GENOMIC DNA]</scope>
    <source>
        <strain evidence="1 2">DSM 44121</strain>
    </source>
</reference>
<comment type="caution">
    <text evidence="1">The sequence shown here is derived from an EMBL/GenBank/DDBJ whole genome shotgun (WGS) entry which is preliminary data.</text>
</comment>
<evidence type="ECO:0000313" key="1">
    <source>
        <dbReference type="EMBL" id="MBA8807727.1"/>
    </source>
</evidence>
<dbReference type="Pfam" id="PF10012">
    <property type="entry name" value="DUF2255"/>
    <property type="match status" value="1"/>
</dbReference>
<dbReference type="InterPro" id="IPR016888">
    <property type="entry name" value="UCP028498"/>
</dbReference>
<organism evidence="1 2">
    <name type="scientific">Promicromonospora sukumoe</name>
    <dbReference type="NCBI Taxonomy" id="88382"/>
    <lineage>
        <taxon>Bacteria</taxon>
        <taxon>Bacillati</taxon>
        <taxon>Actinomycetota</taxon>
        <taxon>Actinomycetes</taxon>
        <taxon>Micrococcales</taxon>
        <taxon>Promicromonosporaceae</taxon>
        <taxon>Promicromonospora</taxon>
    </lineage>
</organism>
<name>A0A7W3J7H9_9MICO</name>
<protein>
    <recommendedName>
        <fullName evidence="3">DUF2255 family protein</fullName>
    </recommendedName>
</protein>
<accession>A0A7W3J7H9</accession>
<gene>
    <name evidence="1" type="ORF">FHX71_001669</name>
</gene>
<dbReference type="RefSeq" id="WP_182615254.1">
    <property type="nucleotide sequence ID" value="NZ_BAAATF010000007.1"/>
</dbReference>
<keyword evidence="2" id="KW-1185">Reference proteome</keyword>
<evidence type="ECO:0008006" key="3">
    <source>
        <dbReference type="Google" id="ProtNLM"/>
    </source>
</evidence>
<evidence type="ECO:0000313" key="2">
    <source>
        <dbReference type="Proteomes" id="UP000540568"/>
    </source>
</evidence>
<dbReference type="EMBL" id="JACGWV010000001">
    <property type="protein sequence ID" value="MBA8807727.1"/>
    <property type="molecule type" value="Genomic_DNA"/>
</dbReference>
<proteinExistence type="predicted"/>
<dbReference type="AlphaFoldDB" id="A0A7W3J7H9"/>
<dbReference type="Proteomes" id="UP000540568">
    <property type="component" value="Unassembled WGS sequence"/>
</dbReference>